<reference evidence="1" key="1">
    <citation type="submission" date="2023-07" db="EMBL/GenBank/DDBJ databases">
        <authorList>
            <person name="Stuckert A."/>
        </authorList>
    </citation>
    <scope>NUCLEOTIDE SEQUENCE</scope>
</reference>
<dbReference type="Proteomes" id="UP001176940">
    <property type="component" value="Unassembled WGS sequence"/>
</dbReference>
<dbReference type="EMBL" id="CAUEEQ010007499">
    <property type="protein sequence ID" value="CAJ0931120.1"/>
    <property type="molecule type" value="Genomic_DNA"/>
</dbReference>
<evidence type="ECO:0000313" key="1">
    <source>
        <dbReference type="EMBL" id="CAJ0931120.1"/>
    </source>
</evidence>
<name>A0ABN9L510_9NEOB</name>
<organism evidence="1 2">
    <name type="scientific">Ranitomeya imitator</name>
    <name type="common">mimic poison frog</name>
    <dbReference type="NCBI Taxonomy" id="111125"/>
    <lineage>
        <taxon>Eukaryota</taxon>
        <taxon>Metazoa</taxon>
        <taxon>Chordata</taxon>
        <taxon>Craniata</taxon>
        <taxon>Vertebrata</taxon>
        <taxon>Euteleostomi</taxon>
        <taxon>Amphibia</taxon>
        <taxon>Batrachia</taxon>
        <taxon>Anura</taxon>
        <taxon>Neobatrachia</taxon>
        <taxon>Hyloidea</taxon>
        <taxon>Dendrobatidae</taxon>
        <taxon>Dendrobatinae</taxon>
        <taxon>Ranitomeya</taxon>
    </lineage>
</organism>
<comment type="caution">
    <text evidence="1">The sequence shown here is derived from an EMBL/GenBank/DDBJ whole genome shotgun (WGS) entry which is preliminary data.</text>
</comment>
<protein>
    <submittedName>
        <fullName evidence="1">Uncharacterized protein</fullName>
    </submittedName>
</protein>
<proteinExistence type="predicted"/>
<gene>
    <name evidence="1" type="ORF">RIMI_LOCUS4610287</name>
</gene>
<sequence length="143" mass="16208">MYIGEELFYSFDVLPFKIYNIIPPFLSSIPVCHTASSPIPFPPSVTSFVSSMASELHPSLPSMPLEALSSRETDVLKLLPPFLSDQGQLVHVHGTFHLFCHGTGEYEMGWSIRKSVMDHITFEVTWRGLYDRKYSKLPSFPEP</sequence>
<accession>A0ABN9L510</accession>
<keyword evidence="2" id="KW-1185">Reference proteome</keyword>
<evidence type="ECO:0000313" key="2">
    <source>
        <dbReference type="Proteomes" id="UP001176940"/>
    </source>
</evidence>